<accession>A0ABQ6GT93</accession>
<keyword evidence="2" id="KW-1185">Reference proteome</keyword>
<gene>
    <name evidence="1" type="ORF">tinsulaeT_18840</name>
</gene>
<sequence length="43" mass="4899">MATIYQVSELAKVSIKDIYQQKKLAIQHLFQPPLIVRDAVMAV</sequence>
<proteinExistence type="predicted"/>
<organism evidence="1 2">
    <name type="scientific">Thalassotalea insulae</name>
    <dbReference type="NCBI Taxonomy" id="2056778"/>
    <lineage>
        <taxon>Bacteria</taxon>
        <taxon>Pseudomonadati</taxon>
        <taxon>Pseudomonadota</taxon>
        <taxon>Gammaproteobacteria</taxon>
        <taxon>Alteromonadales</taxon>
        <taxon>Colwelliaceae</taxon>
        <taxon>Thalassotalea</taxon>
    </lineage>
</organism>
<reference evidence="1 2" key="1">
    <citation type="submission" date="2023-03" db="EMBL/GenBank/DDBJ databases">
        <title>Draft genome sequence of Thalassotalea insulae KCTC 62186T.</title>
        <authorList>
            <person name="Sawabe T."/>
        </authorList>
    </citation>
    <scope>NUCLEOTIDE SEQUENCE [LARGE SCALE GENOMIC DNA]</scope>
    <source>
        <strain evidence="1 2">KCTC 62186</strain>
    </source>
</reference>
<dbReference type="Proteomes" id="UP001157186">
    <property type="component" value="Unassembled WGS sequence"/>
</dbReference>
<protein>
    <submittedName>
        <fullName evidence="1">Uncharacterized protein</fullName>
    </submittedName>
</protein>
<evidence type="ECO:0000313" key="2">
    <source>
        <dbReference type="Proteomes" id="UP001157186"/>
    </source>
</evidence>
<name>A0ABQ6GT93_9GAMM</name>
<comment type="caution">
    <text evidence="1">The sequence shown here is derived from an EMBL/GenBank/DDBJ whole genome shotgun (WGS) entry which is preliminary data.</text>
</comment>
<evidence type="ECO:0000313" key="1">
    <source>
        <dbReference type="EMBL" id="GLX78544.1"/>
    </source>
</evidence>
<dbReference type="EMBL" id="BSST01000001">
    <property type="protein sequence ID" value="GLX78544.1"/>
    <property type="molecule type" value="Genomic_DNA"/>
</dbReference>
<dbReference type="RefSeq" id="WP_284244426.1">
    <property type="nucleotide sequence ID" value="NZ_BSST01000001.1"/>
</dbReference>